<dbReference type="Proteomes" id="UP001415857">
    <property type="component" value="Unassembled WGS sequence"/>
</dbReference>
<reference evidence="2 3" key="1">
    <citation type="journal article" date="2024" name="Plant J.">
        <title>Genome sequences and population genomics reveal climatic adaptation and genomic divergence between two closely related sweetgum species.</title>
        <authorList>
            <person name="Xu W.Q."/>
            <person name="Ren C.Q."/>
            <person name="Zhang X.Y."/>
            <person name="Comes H.P."/>
            <person name="Liu X.H."/>
            <person name="Li Y.G."/>
            <person name="Kettle C.J."/>
            <person name="Jalonen R."/>
            <person name="Gaisberger H."/>
            <person name="Ma Y.Z."/>
            <person name="Qiu Y.X."/>
        </authorList>
    </citation>
    <scope>NUCLEOTIDE SEQUENCE [LARGE SCALE GENOMIC DNA]</scope>
    <source>
        <strain evidence="2">Hangzhou</strain>
    </source>
</reference>
<sequence>MIQNQWGEQLNAKTDGNHSNIEVGAMPDFMAKTPLRKLPFLLPQDTRSRTSRDKLERTEVGKRLVTASNNLGISTSKQTPVISICRFKDGTLLGSNSSSLVRSLAFEINDSDD</sequence>
<keyword evidence="3" id="KW-1185">Reference proteome</keyword>
<organism evidence="2 3">
    <name type="scientific">Liquidambar formosana</name>
    <name type="common">Formosan gum</name>
    <dbReference type="NCBI Taxonomy" id="63359"/>
    <lineage>
        <taxon>Eukaryota</taxon>
        <taxon>Viridiplantae</taxon>
        <taxon>Streptophyta</taxon>
        <taxon>Embryophyta</taxon>
        <taxon>Tracheophyta</taxon>
        <taxon>Spermatophyta</taxon>
        <taxon>Magnoliopsida</taxon>
        <taxon>eudicotyledons</taxon>
        <taxon>Gunneridae</taxon>
        <taxon>Pentapetalae</taxon>
        <taxon>Saxifragales</taxon>
        <taxon>Altingiaceae</taxon>
        <taxon>Liquidambar</taxon>
    </lineage>
</organism>
<proteinExistence type="predicted"/>
<comment type="caution">
    <text evidence="2">The sequence shown here is derived from an EMBL/GenBank/DDBJ whole genome shotgun (WGS) entry which is preliminary data.</text>
</comment>
<dbReference type="AlphaFoldDB" id="A0AAP0NAU5"/>
<dbReference type="EMBL" id="JBBPBK010000015">
    <property type="protein sequence ID" value="KAK9268822.1"/>
    <property type="molecule type" value="Genomic_DNA"/>
</dbReference>
<protein>
    <submittedName>
        <fullName evidence="2">Uncharacterized protein</fullName>
    </submittedName>
</protein>
<gene>
    <name evidence="2" type="ORF">L1049_000586</name>
</gene>
<evidence type="ECO:0000313" key="3">
    <source>
        <dbReference type="Proteomes" id="UP001415857"/>
    </source>
</evidence>
<evidence type="ECO:0000256" key="1">
    <source>
        <dbReference type="SAM" id="MobiDB-lite"/>
    </source>
</evidence>
<evidence type="ECO:0000313" key="2">
    <source>
        <dbReference type="EMBL" id="KAK9268822.1"/>
    </source>
</evidence>
<feature type="region of interest" description="Disordered" evidence="1">
    <location>
        <begin position="1"/>
        <end position="21"/>
    </location>
</feature>
<accession>A0AAP0NAU5</accession>
<name>A0AAP0NAU5_LIQFO</name>
<feature type="compositionally biased region" description="Polar residues" evidence="1">
    <location>
        <begin position="1"/>
        <end position="20"/>
    </location>
</feature>